<dbReference type="EMBL" id="JBIAHM010000007">
    <property type="protein sequence ID" value="MFE9600881.1"/>
    <property type="molecule type" value="Genomic_DNA"/>
</dbReference>
<keyword evidence="1" id="KW-0540">Nuclease</keyword>
<reference evidence="1 2" key="1">
    <citation type="submission" date="2024-10" db="EMBL/GenBank/DDBJ databases">
        <title>The Natural Products Discovery Center: Release of the First 8490 Sequenced Strains for Exploring Actinobacteria Biosynthetic Diversity.</title>
        <authorList>
            <person name="Kalkreuter E."/>
            <person name="Kautsar S.A."/>
            <person name="Yang D."/>
            <person name="Bader C.D."/>
            <person name="Teijaro C.N."/>
            <person name="Fluegel L."/>
            <person name="Davis C.M."/>
            <person name="Simpson J.R."/>
            <person name="Lauterbach L."/>
            <person name="Steele A.D."/>
            <person name="Gui C."/>
            <person name="Meng S."/>
            <person name="Li G."/>
            <person name="Viehrig K."/>
            <person name="Ye F."/>
            <person name="Su P."/>
            <person name="Kiefer A.F."/>
            <person name="Nichols A."/>
            <person name="Cepeda A.J."/>
            <person name="Yan W."/>
            <person name="Fan B."/>
            <person name="Jiang Y."/>
            <person name="Adhikari A."/>
            <person name="Zheng C.-J."/>
            <person name="Schuster L."/>
            <person name="Cowan T.M."/>
            <person name="Smanski M.J."/>
            <person name="Chevrette M.G."/>
            <person name="De Carvalho L.P.S."/>
            <person name="Shen B."/>
        </authorList>
    </citation>
    <scope>NUCLEOTIDE SEQUENCE [LARGE SCALE GENOMIC DNA]</scope>
    <source>
        <strain evidence="1 2">NPDC006488</strain>
    </source>
</reference>
<dbReference type="Pfam" id="PF02945">
    <property type="entry name" value="Endonuclease_7"/>
    <property type="match status" value="1"/>
</dbReference>
<dbReference type="SUPFAM" id="SSF54060">
    <property type="entry name" value="His-Me finger endonucleases"/>
    <property type="match status" value="1"/>
</dbReference>
<dbReference type="Gene3D" id="3.40.1800.10">
    <property type="entry name" value="His-Me finger endonucleases"/>
    <property type="match status" value="1"/>
</dbReference>
<proteinExistence type="predicted"/>
<dbReference type="InterPro" id="IPR038563">
    <property type="entry name" value="Endonuclease_7_sf"/>
</dbReference>
<dbReference type="GO" id="GO:0004519">
    <property type="term" value="F:endonuclease activity"/>
    <property type="evidence" value="ECO:0007669"/>
    <property type="project" value="UniProtKB-KW"/>
</dbReference>
<accession>A0ABW6M417</accession>
<evidence type="ECO:0000313" key="1">
    <source>
        <dbReference type="EMBL" id="MFE9600881.1"/>
    </source>
</evidence>
<dbReference type="Proteomes" id="UP001601303">
    <property type="component" value="Unassembled WGS sequence"/>
</dbReference>
<name>A0ABW6M417_9ACTN</name>
<gene>
    <name evidence="1" type="ORF">ACFYNQ_20225</name>
</gene>
<evidence type="ECO:0000313" key="2">
    <source>
        <dbReference type="Proteomes" id="UP001601303"/>
    </source>
</evidence>
<dbReference type="InterPro" id="IPR004211">
    <property type="entry name" value="Endonuclease_7"/>
</dbReference>
<keyword evidence="2" id="KW-1185">Reference proteome</keyword>
<protein>
    <submittedName>
        <fullName evidence="1">Endonuclease domain-containing protein</fullName>
    </submittedName>
</protein>
<comment type="caution">
    <text evidence="1">The sequence shown here is derived from an EMBL/GenBank/DDBJ whole genome shotgun (WGS) entry which is preliminary data.</text>
</comment>
<sequence length="434" mass="49257">MLISPQLAQNTLADLTKACDLPLNPGELIPGKGEFLDHGHVLLGDIAVRGYKDKGLWKYDDRDIRRAGQALAGVSIDTTDVVEAQVPSRRYFDDRESYDDWRRADWRRTLNYWIYAAARRYRRSEVHTPAAFAYDPANDFDVFDPEAIGFEVNIADDFEADVWSSRYEIGSHGLPGELTLEDLVLHYGERTIAGTRPLALLAWSGTHWVLPRAYADMLDRWQERERTLAERARICTGCRAQGSRWGWRTVTPSGYVTLCPVCSGKAFETYEGQLDGVAYRSLRRTHRSDEYLCCLCRESRAALWDHCHEHGHVRGPVCPSCNTFEGKGVAFLRRNGSAQHLLRCRGCREGRTLPSRFHLDVVLDHLEEVERHGRRCRHRPHAYRTEYVHGVHLIILHCDAHASMATWTREVTAAEAASIVRVYVDAALSGNGPG</sequence>
<keyword evidence="1" id="KW-0255">Endonuclease</keyword>
<dbReference type="RefSeq" id="WP_388107695.1">
    <property type="nucleotide sequence ID" value="NZ_JBIAHM010000007.1"/>
</dbReference>
<dbReference type="InterPro" id="IPR044925">
    <property type="entry name" value="His-Me_finger_sf"/>
</dbReference>
<keyword evidence="1" id="KW-0378">Hydrolase</keyword>
<organism evidence="1 2">
    <name type="scientific">Streptomyces hokutonensis</name>
    <dbReference type="NCBI Taxonomy" id="1306990"/>
    <lineage>
        <taxon>Bacteria</taxon>
        <taxon>Bacillati</taxon>
        <taxon>Actinomycetota</taxon>
        <taxon>Actinomycetes</taxon>
        <taxon>Kitasatosporales</taxon>
        <taxon>Streptomycetaceae</taxon>
        <taxon>Streptomyces</taxon>
    </lineage>
</organism>